<dbReference type="eggNOG" id="ENOG502SNUQ">
    <property type="taxonomic scope" value="Eukaryota"/>
</dbReference>
<dbReference type="RefSeq" id="XP_007330796.1">
    <property type="nucleotide sequence ID" value="XM_007330734.1"/>
</dbReference>
<feature type="non-terminal residue" evidence="1">
    <location>
        <position position="311"/>
    </location>
</feature>
<gene>
    <name evidence="1" type="ORF">AGABI1DRAFT_13061</name>
</gene>
<organism evidence="1 2">
    <name type="scientific">Agaricus bisporus var. burnettii (strain JB137-S8 / ATCC MYA-4627 / FGSC 10392)</name>
    <name type="common">White button mushroom</name>
    <dbReference type="NCBI Taxonomy" id="597362"/>
    <lineage>
        <taxon>Eukaryota</taxon>
        <taxon>Fungi</taxon>
        <taxon>Dikarya</taxon>
        <taxon>Basidiomycota</taxon>
        <taxon>Agaricomycotina</taxon>
        <taxon>Agaricomycetes</taxon>
        <taxon>Agaricomycetidae</taxon>
        <taxon>Agaricales</taxon>
        <taxon>Agaricineae</taxon>
        <taxon>Agaricaceae</taxon>
        <taxon>Agaricus</taxon>
    </lineage>
</organism>
<keyword evidence="2" id="KW-1185">Reference proteome</keyword>
<feature type="non-terminal residue" evidence="1">
    <location>
        <position position="1"/>
    </location>
</feature>
<dbReference type="EMBL" id="JH971392">
    <property type="protein sequence ID" value="EKM78552.1"/>
    <property type="molecule type" value="Genomic_DNA"/>
</dbReference>
<evidence type="ECO:0008006" key="3">
    <source>
        <dbReference type="Google" id="ProtNLM"/>
    </source>
</evidence>
<dbReference type="GeneID" id="18827256"/>
<dbReference type="AlphaFoldDB" id="K5X6H1"/>
<accession>K5X6H1</accession>
<dbReference type="SUPFAM" id="SSF53098">
    <property type="entry name" value="Ribonuclease H-like"/>
    <property type="match status" value="1"/>
</dbReference>
<name>K5X6H1_AGABU</name>
<proteinExistence type="predicted"/>
<dbReference type="Proteomes" id="UP000008493">
    <property type="component" value="Unassembled WGS sequence"/>
</dbReference>
<dbReference type="HOGENOM" id="CLU_050717_0_0_1"/>
<dbReference type="KEGG" id="abp:AGABI1DRAFT13061"/>
<sequence>FISFFFKQKKSKKSIKIAKTNGRQLGQSANKIQAPTEAEEVILDVGDEDGDLVDGVIAEESELTVDAIQDDDGHAAFNNSVARSVHDCAIRDMENMGVYLDEEEVQMASHIFPKISGLARRVHDSPTLKEAFDNQVQAYKKSGELSGDKNTLDRRVPTCWNSDLICLEAHIHFKPYELTEEEWNLADLLDKALVIFEKPTKLFSQSEVPMIVDVIPILDNLRNELIGLRDDTENDVLDIVRVASQAALMMVDKYSLFTTDCDIYQFAIVLCPDRKLKWFKDHGFSASEIKDIKKHILARFTQSYATDKTSQ</sequence>
<reference evidence="2" key="1">
    <citation type="journal article" date="2012" name="Proc. Natl. Acad. Sci. U.S.A.">
        <title>Genome sequence of the button mushroom Agaricus bisporus reveals mechanisms governing adaptation to a humic-rich ecological niche.</title>
        <authorList>
            <person name="Morin E."/>
            <person name="Kohler A."/>
            <person name="Baker A.R."/>
            <person name="Foulongne-Oriol M."/>
            <person name="Lombard V."/>
            <person name="Nagy L.G."/>
            <person name="Ohm R.A."/>
            <person name="Patyshakuliyeva A."/>
            <person name="Brun A."/>
            <person name="Aerts A.L."/>
            <person name="Bailey A.M."/>
            <person name="Billette C."/>
            <person name="Coutinho P.M."/>
            <person name="Deakin G."/>
            <person name="Doddapaneni H."/>
            <person name="Floudas D."/>
            <person name="Grimwood J."/>
            <person name="Hilden K."/>
            <person name="Kuees U."/>
            <person name="LaButti K.M."/>
            <person name="Lapidus A."/>
            <person name="Lindquist E.A."/>
            <person name="Lucas S.M."/>
            <person name="Murat C."/>
            <person name="Riley R.W."/>
            <person name="Salamov A.A."/>
            <person name="Schmutz J."/>
            <person name="Subramanian V."/>
            <person name="Woesten H.A.B."/>
            <person name="Xu J."/>
            <person name="Eastwood D.C."/>
            <person name="Foster G.D."/>
            <person name="Sonnenberg A.S."/>
            <person name="Cullen D."/>
            <person name="de Vries R.P."/>
            <person name="Lundell T."/>
            <person name="Hibbett D.S."/>
            <person name="Henrissat B."/>
            <person name="Burton K.S."/>
            <person name="Kerrigan R.W."/>
            <person name="Challen M.P."/>
            <person name="Grigoriev I.V."/>
            <person name="Martin F."/>
        </authorList>
    </citation>
    <scope>NUCLEOTIDE SEQUENCE [LARGE SCALE GENOMIC DNA]</scope>
    <source>
        <strain evidence="2">JB137-S8 / ATCC MYA-4627 / FGSC 10392</strain>
    </source>
</reference>
<dbReference type="InterPro" id="IPR012337">
    <property type="entry name" value="RNaseH-like_sf"/>
</dbReference>
<evidence type="ECO:0000313" key="1">
    <source>
        <dbReference type="EMBL" id="EKM78552.1"/>
    </source>
</evidence>
<protein>
    <recommendedName>
        <fullName evidence="3">hAT-like transposase RNase-H fold domain-containing protein</fullName>
    </recommendedName>
</protein>
<dbReference type="InParanoid" id="K5X6H1"/>
<dbReference type="OMA" id="CERFAIT"/>
<evidence type="ECO:0000313" key="2">
    <source>
        <dbReference type="Proteomes" id="UP000008493"/>
    </source>
</evidence>
<dbReference type="OrthoDB" id="3050260at2759"/>